<dbReference type="AlphaFoldDB" id="A0A7W9J4W6"/>
<sequence>MRRLVARGLMLVAALMAVCAFHSSSEPVDQPTAAIAATVDLVGPLHLDLTEVPSTSPSADEHAHLAVAWLLGLSLSLVLLGLVTRARRTVAVRPHLARIVPAFDPPPPATPSLVQLRISRT</sequence>
<keyword evidence="1" id="KW-0472">Membrane</keyword>
<evidence type="ECO:0000256" key="2">
    <source>
        <dbReference type="SAM" id="SignalP"/>
    </source>
</evidence>
<feature type="transmembrane region" description="Helical" evidence="1">
    <location>
        <begin position="63"/>
        <end position="83"/>
    </location>
</feature>
<gene>
    <name evidence="3" type="ORF">HDA39_002317</name>
</gene>
<protein>
    <submittedName>
        <fullName evidence="3">Uncharacterized protein</fullName>
    </submittedName>
</protein>
<keyword evidence="1" id="KW-1133">Transmembrane helix</keyword>
<proteinExistence type="predicted"/>
<evidence type="ECO:0000313" key="3">
    <source>
        <dbReference type="EMBL" id="MBB5835583.1"/>
    </source>
</evidence>
<name>A0A7W9J4W6_9ACTN</name>
<evidence type="ECO:0000313" key="4">
    <source>
        <dbReference type="Proteomes" id="UP000549971"/>
    </source>
</evidence>
<comment type="caution">
    <text evidence="3">The sequence shown here is derived from an EMBL/GenBank/DDBJ whole genome shotgun (WGS) entry which is preliminary data.</text>
</comment>
<dbReference type="EMBL" id="JACHMY010000001">
    <property type="protein sequence ID" value="MBB5835583.1"/>
    <property type="molecule type" value="Genomic_DNA"/>
</dbReference>
<feature type="signal peptide" evidence="2">
    <location>
        <begin position="1"/>
        <end position="24"/>
    </location>
</feature>
<keyword evidence="2" id="KW-0732">Signal</keyword>
<dbReference type="RefSeq" id="WP_184795215.1">
    <property type="nucleotide sequence ID" value="NZ_JACHMY010000001.1"/>
</dbReference>
<dbReference type="Proteomes" id="UP000549971">
    <property type="component" value="Unassembled WGS sequence"/>
</dbReference>
<feature type="chain" id="PRO_5038690507" evidence="2">
    <location>
        <begin position="25"/>
        <end position="121"/>
    </location>
</feature>
<reference evidence="3 4" key="1">
    <citation type="submission" date="2020-08" db="EMBL/GenBank/DDBJ databases">
        <title>Sequencing the genomes of 1000 actinobacteria strains.</title>
        <authorList>
            <person name="Klenk H.-P."/>
        </authorList>
    </citation>
    <scope>NUCLEOTIDE SEQUENCE [LARGE SCALE GENOMIC DNA]</scope>
    <source>
        <strain evidence="3 4">DSM 28967</strain>
    </source>
</reference>
<organism evidence="3 4">
    <name type="scientific">Kribbella italica</name>
    <dbReference type="NCBI Taxonomy" id="1540520"/>
    <lineage>
        <taxon>Bacteria</taxon>
        <taxon>Bacillati</taxon>
        <taxon>Actinomycetota</taxon>
        <taxon>Actinomycetes</taxon>
        <taxon>Propionibacteriales</taxon>
        <taxon>Kribbellaceae</taxon>
        <taxon>Kribbella</taxon>
    </lineage>
</organism>
<keyword evidence="4" id="KW-1185">Reference proteome</keyword>
<keyword evidence="1" id="KW-0812">Transmembrane</keyword>
<accession>A0A7W9J4W6</accession>
<evidence type="ECO:0000256" key="1">
    <source>
        <dbReference type="SAM" id="Phobius"/>
    </source>
</evidence>